<reference evidence="1" key="1">
    <citation type="journal article" date="2012" name="Proc. Natl. Acad. Sci. U.S.A.">
        <title>Antigenic diversity is generated by distinct evolutionary mechanisms in African trypanosome species.</title>
        <authorList>
            <person name="Jackson A.P."/>
            <person name="Berry A."/>
            <person name="Aslett M."/>
            <person name="Allison H.C."/>
            <person name="Burton P."/>
            <person name="Vavrova-Anderson J."/>
            <person name="Brown R."/>
            <person name="Browne H."/>
            <person name="Corton N."/>
            <person name="Hauser H."/>
            <person name="Gamble J."/>
            <person name="Gilderthorp R."/>
            <person name="Marcello L."/>
            <person name="McQuillan J."/>
            <person name="Otto T.D."/>
            <person name="Quail M.A."/>
            <person name="Sanders M.J."/>
            <person name="van Tonder A."/>
            <person name="Ginger M.L."/>
            <person name="Field M.C."/>
            <person name="Barry J.D."/>
            <person name="Hertz-Fowler C."/>
            <person name="Berriman M."/>
        </authorList>
    </citation>
    <scope>NUCLEOTIDE SEQUENCE</scope>
    <source>
        <strain evidence="1">Y486</strain>
    </source>
</reference>
<sequence length="316" mass="34283">MASTPLRSPAFPVLSTRAWSVRARQLSLLPRSVQSSVTDRKRHSCTGAPRNRLPRHLSRCPVLPSWQPLTRLLPSPCQPCLQRPLPTLRIVAHLFAPVCSSLSTLRLAPRFSFQSLHGRSLKLSCALPQKPAQCRRIGRPISLPPVASSVGNLSPRWPANTLSCAIGPFPPPAAQPGSVLRALACWSPRKCAAARHSPMSVLFPASAASPRLLSFTASHASSSRLLPHAARCSACYPQCARRFPLGFPFDLPPSPLKMLLASLHLISGRQPPVARNRVHALRCPAVPLRFAARPPSTLVADSEPHATPLPLHVRAR</sequence>
<protein>
    <submittedName>
        <fullName evidence="1">Uncharacterized protein</fullName>
    </submittedName>
</protein>
<name>G0UD17_TRYVY</name>
<organism evidence="1">
    <name type="scientific">Trypanosoma vivax (strain Y486)</name>
    <dbReference type="NCBI Taxonomy" id="1055687"/>
    <lineage>
        <taxon>Eukaryota</taxon>
        <taxon>Discoba</taxon>
        <taxon>Euglenozoa</taxon>
        <taxon>Kinetoplastea</taxon>
        <taxon>Metakinetoplastina</taxon>
        <taxon>Trypanosomatida</taxon>
        <taxon>Trypanosomatidae</taxon>
        <taxon>Trypanosoma</taxon>
        <taxon>Duttonella</taxon>
    </lineage>
</organism>
<dbReference type="VEuPathDB" id="TriTrypDB:TvY486_1112110"/>
<gene>
    <name evidence="1" type="ORF">TVY486_1112110</name>
</gene>
<dbReference type="EMBL" id="HE573027">
    <property type="protein sequence ID" value="CCC53727.1"/>
    <property type="molecule type" value="Genomic_DNA"/>
</dbReference>
<proteinExistence type="predicted"/>
<dbReference type="AlphaFoldDB" id="G0UD17"/>
<accession>G0UD17</accession>
<evidence type="ECO:0000313" key="1">
    <source>
        <dbReference type="EMBL" id="CCC53727.1"/>
    </source>
</evidence>